<evidence type="ECO:0000313" key="2">
    <source>
        <dbReference type="EMBL" id="WRL45542.1"/>
    </source>
</evidence>
<proteinExistence type="predicted"/>
<keyword evidence="2" id="KW-0808">Transferase</keyword>
<dbReference type="InterPro" id="IPR001173">
    <property type="entry name" value="Glyco_trans_2-like"/>
</dbReference>
<dbReference type="RefSeq" id="WP_407278610.1">
    <property type="nucleotide sequence ID" value="NZ_CP141259.1"/>
</dbReference>
<dbReference type="Gene3D" id="3.90.550.10">
    <property type="entry name" value="Spore Coat Polysaccharide Biosynthesis Protein SpsA, Chain A"/>
    <property type="match status" value="1"/>
</dbReference>
<keyword evidence="3" id="KW-1185">Reference proteome</keyword>
<evidence type="ECO:0000313" key="3">
    <source>
        <dbReference type="Proteomes" id="UP001626593"/>
    </source>
</evidence>
<dbReference type="EMBL" id="CP141259">
    <property type="protein sequence ID" value="WRL45542.1"/>
    <property type="molecule type" value="Genomic_DNA"/>
</dbReference>
<feature type="domain" description="Glycosyltransferase 2-like" evidence="1">
    <location>
        <begin position="8"/>
        <end position="135"/>
    </location>
</feature>
<dbReference type="Pfam" id="PF00535">
    <property type="entry name" value="Glycos_transf_2"/>
    <property type="match status" value="1"/>
</dbReference>
<keyword evidence="2" id="KW-0328">Glycosyltransferase</keyword>
<gene>
    <name evidence="2" type="ORF">U5817_20410</name>
</gene>
<dbReference type="InterPro" id="IPR029044">
    <property type="entry name" value="Nucleotide-diphossugar_trans"/>
</dbReference>
<dbReference type="EC" id="2.4.-.-" evidence="2"/>
<dbReference type="InterPro" id="IPR050834">
    <property type="entry name" value="Glycosyltransf_2"/>
</dbReference>
<dbReference type="GO" id="GO:0016757">
    <property type="term" value="F:glycosyltransferase activity"/>
    <property type="evidence" value="ECO:0007669"/>
    <property type="project" value="UniProtKB-KW"/>
</dbReference>
<dbReference type="Proteomes" id="UP001626593">
    <property type="component" value="Chromosome"/>
</dbReference>
<name>A0ABZ1AI39_AROEV</name>
<sequence>MKLTFAFCTYNRARRLDRLVRAMRAQASPIPFEILAVNNNSTDDTPAVLDRLAAEPGAPLRVVTETQPGIVPARNRAIEETLGSDILVFIDDDELPKPGLLAAVVGAICDEGAECVGGKVQVDFSEHPRPPWLEDDLLGFLAEVDHGSEAIWINDTNTPIWTANIAYATELFRSDPLLRFDPRYNRVGADVGGGEDGIMFRTLLDRGARIRYRPDMKVLHAVDDWKLRRSYFLKLHYRAGVRCGRYQLPTYARTLFDVPPFLLSQLVRQFSRAIGMQLMQRPGSLRQAMNATNALGCLVGYRRRKQTQS</sequence>
<reference evidence="2 3" key="1">
    <citation type="submission" date="2023-12" db="EMBL/GenBank/DDBJ databases">
        <title>A. evansii MAY27, complete genome.</title>
        <authorList>
            <person name="Wang Y."/>
        </authorList>
    </citation>
    <scope>NUCLEOTIDE SEQUENCE [LARGE SCALE GENOMIC DNA]</scope>
    <source>
        <strain evidence="2 3">MAY27</strain>
    </source>
</reference>
<protein>
    <submittedName>
        <fullName evidence="2">Glycosyltransferase</fullName>
        <ecNumber evidence="2">2.4.-.-</ecNumber>
    </submittedName>
</protein>
<dbReference type="SUPFAM" id="SSF53448">
    <property type="entry name" value="Nucleotide-diphospho-sugar transferases"/>
    <property type="match status" value="1"/>
</dbReference>
<dbReference type="PANTHER" id="PTHR43685:SF2">
    <property type="entry name" value="GLYCOSYLTRANSFERASE 2-LIKE DOMAIN-CONTAINING PROTEIN"/>
    <property type="match status" value="1"/>
</dbReference>
<organism evidence="2 3">
    <name type="scientific">Aromatoleum evansii</name>
    <name type="common">Azoarcus evansii</name>
    <dbReference type="NCBI Taxonomy" id="59406"/>
    <lineage>
        <taxon>Bacteria</taxon>
        <taxon>Pseudomonadati</taxon>
        <taxon>Pseudomonadota</taxon>
        <taxon>Betaproteobacteria</taxon>
        <taxon>Rhodocyclales</taxon>
        <taxon>Rhodocyclaceae</taxon>
        <taxon>Aromatoleum</taxon>
    </lineage>
</organism>
<evidence type="ECO:0000259" key="1">
    <source>
        <dbReference type="Pfam" id="PF00535"/>
    </source>
</evidence>
<dbReference type="CDD" id="cd00761">
    <property type="entry name" value="Glyco_tranf_GTA_type"/>
    <property type="match status" value="1"/>
</dbReference>
<accession>A0ABZ1AI39</accession>
<dbReference type="PANTHER" id="PTHR43685">
    <property type="entry name" value="GLYCOSYLTRANSFERASE"/>
    <property type="match status" value="1"/>
</dbReference>